<dbReference type="AlphaFoldDB" id="A0A212AJR4"/>
<keyword evidence="10" id="KW-1185">Reference proteome</keyword>
<feature type="transmembrane region" description="Helical" evidence="6">
    <location>
        <begin position="151"/>
        <end position="171"/>
    </location>
</feature>
<dbReference type="PANTHER" id="PTHR30086">
    <property type="entry name" value="ARGININE EXPORTER PROTEIN ARGO"/>
    <property type="match status" value="1"/>
</dbReference>
<evidence type="ECO:0000256" key="4">
    <source>
        <dbReference type="ARBA" id="ARBA00022989"/>
    </source>
</evidence>
<comment type="subcellular location">
    <subcellularLocation>
        <location evidence="1">Cell membrane</location>
        <topology evidence="1">Multi-pass membrane protein</topology>
    </subcellularLocation>
</comment>
<dbReference type="Proteomes" id="UP000196640">
    <property type="component" value="Unassembled WGS sequence"/>
</dbReference>
<evidence type="ECO:0000256" key="5">
    <source>
        <dbReference type="ARBA" id="ARBA00023136"/>
    </source>
</evidence>
<dbReference type="STRING" id="366616.CG51_01095"/>
<comment type="caution">
    <text evidence="8">The sequence shown here is derived from an EMBL/GenBank/DDBJ whole genome shotgun (WGS) entry which is preliminary data.</text>
</comment>
<protein>
    <submittedName>
        <fullName evidence="8">LysE family translocator</fullName>
    </submittedName>
</protein>
<dbReference type="GO" id="GO:0015171">
    <property type="term" value="F:amino acid transmembrane transporter activity"/>
    <property type="evidence" value="ECO:0007669"/>
    <property type="project" value="TreeGrafter"/>
</dbReference>
<keyword evidence="2" id="KW-1003">Cell membrane</keyword>
<keyword evidence="5 6" id="KW-0472">Membrane</keyword>
<keyword evidence="3 6" id="KW-0812">Transmembrane</keyword>
<name>A0A212AJR4_9RHOB</name>
<evidence type="ECO:0000313" key="7">
    <source>
        <dbReference type="EMBL" id="OWJ70214.1"/>
    </source>
</evidence>
<gene>
    <name evidence="8" type="ORF">CDV52_17285</name>
    <name evidence="7" type="ORF">CDV53_20895</name>
</gene>
<organism evidence="8 9">
    <name type="scientific">Haematobacter missouriensis</name>
    <dbReference type="NCBI Taxonomy" id="366616"/>
    <lineage>
        <taxon>Bacteria</taxon>
        <taxon>Pseudomonadati</taxon>
        <taxon>Pseudomonadota</taxon>
        <taxon>Alphaproteobacteria</taxon>
        <taxon>Rhodobacterales</taxon>
        <taxon>Paracoccaceae</taxon>
        <taxon>Haematobacter</taxon>
    </lineage>
</organism>
<evidence type="ECO:0000256" key="2">
    <source>
        <dbReference type="ARBA" id="ARBA00022475"/>
    </source>
</evidence>
<dbReference type="OrthoDB" id="9804822at2"/>
<dbReference type="Proteomes" id="UP000214673">
    <property type="component" value="Unassembled WGS sequence"/>
</dbReference>
<dbReference type="GO" id="GO:0005886">
    <property type="term" value="C:plasma membrane"/>
    <property type="evidence" value="ECO:0007669"/>
    <property type="project" value="UniProtKB-SubCell"/>
</dbReference>
<evidence type="ECO:0000256" key="6">
    <source>
        <dbReference type="SAM" id="Phobius"/>
    </source>
</evidence>
<feature type="transmembrane region" description="Helical" evidence="6">
    <location>
        <begin position="43"/>
        <end position="64"/>
    </location>
</feature>
<evidence type="ECO:0000256" key="3">
    <source>
        <dbReference type="ARBA" id="ARBA00022692"/>
    </source>
</evidence>
<evidence type="ECO:0000256" key="1">
    <source>
        <dbReference type="ARBA" id="ARBA00004651"/>
    </source>
</evidence>
<dbReference type="RefSeq" id="WP_035744058.1">
    <property type="nucleotide sequence ID" value="NZ_CALUEG010000005.1"/>
</dbReference>
<evidence type="ECO:0000313" key="10">
    <source>
        <dbReference type="Proteomes" id="UP000214673"/>
    </source>
</evidence>
<dbReference type="EMBL" id="NIPV01000128">
    <property type="protein sequence ID" value="OWJ70214.1"/>
    <property type="molecule type" value="Genomic_DNA"/>
</dbReference>
<reference evidence="9 10" key="1">
    <citation type="submission" date="2016-11" db="EMBL/GenBank/DDBJ databases">
        <title>Comparison of Traditional DNA-DNA Hybridization with In Silico Genomic Analysis.</title>
        <authorList>
            <person name="Nicholson A.C."/>
            <person name="Sammons S."/>
            <person name="Humrighouse B.W."/>
            <person name="Graziano J."/>
            <person name="Lasker B."/>
            <person name="Whitney A.M."/>
            <person name="Mcquiston J.R."/>
        </authorList>
    </citation>
    <scope>NUCLEOTIDE SEQUENCE [LARGE SCALE GENOMIC DNA]</scope>
    <source>
        <strain evidence="7 10">H1892</strain>
        <strain evidence="8 9">H2381</strain>
    </source>
</reference>
<keyword evidence="4 6" id="KW-1133">Transmembrane helix</keyword>
<evidence type="ECO:0000313" key="8">
    <source>
        <dbReference type="EMBL" id="OWJ81718.1"/>
    </source>
</evidence>
<feature type="transmembrane region" description="Helical" evidence="6">
    <location>
        <begin position="71"/>
        <end position="88"/>
    </location>
</feature>
<dbReference type="PANTHER" id="PTHR30086:SF20">
    <property type="entry name" value="ARGININE EXPORTER PROTEIN ARGO-RELATED"/>
    <property type="match status" value="1"/>
</dbReference>
<accession>A0A212AJR4</accession>
<dbReference type="Pfam" id="PF01810">
    <property type="entry name" value="LysE"/>
    <property type="match status" value="1"/>
</dbReference>
<dbReference type="InterPro" id="IPR001123">
    <property type="entry name" value="LeuE-type"/>
</dbReference>
<proteinExistence type="predicted"/>
<sequence length="210" mass="22085">MTLAAFLAVWFVHLLAAISPGPAVLMAARVGLTEGARRGAWLAVGLGLGAVFWATAALFGLAVLFRLAPSLLWALKIGGAAYLIWLAIKMWRHASDPADMTITPAIATEGDASRSPLSAVWLGIATQLANPKPAVFFGAVFVSTIPRGASALSLALVLIAVFLNEALWNAFVARIFSMDRVQRGYAGLKPVIDRTFGAFLVALGIKIAAT</sequence>
<dbReference type="EMBL" id="NIPX01000033">
    <property type="protein sequence ID" value="OWJ81718.1"/>
    <property type="molecule type" value="Genomic_DNA"/>
</dbReference>
<evidence type="ECO:0000313" key="9">
    <source>
        <dbReference type="Proteomes" id="UP000196640"/>
    </source>
</evidence>